<sequence length="254" mass="26430">MSRDLFDVAGLHVLVTGATQGIGRMIAEGFAGRGAAVTVTSRTESDCTALAEALGEGAEAVAVDLSADDGADALAARIAERPLDVLVNNAGVTWGAPLEEYPDHAWDRVIGLNLKAPFKLTVACLPALRRAVRRRGRASVINIGSVDGLLVPRWESYAYSSSKAAMHHLTRHLAKRLAPEQITVNAVAPGVFPSRMTGRAFTDGESAEIVGATPLGRLGEADDIAGAALYLASPAAGWVTGVVLPVDGGWGTLR</sequence>
<dbReference type="Gene3D" id="3.40.50.720">
    <property type="entry name" value="NAD(P)-binding Rossmann-like Domain"/>
    <property type="match status" value="1"/>
</dbReference>
<dbReference type="RefSeq" id="WP_378284128.1">
    <property type="nucleotide sequence ID" value="NZ_JBHSON010000032.1"/>
</dbReference>
<dbReference type="Pfam" id="PF13561">
    <property type="entry name" value="adh_short_C2"/>
    <property type="match status" value="1"/>
</dbReference>
<organism evidence="4 5">
    <name type="scientific">Actinomadura rugatobispora</name>
    <dbReference type="NCBI Taxonomy" id="1994"/>
    <lineage>
        <taxon>Bacteria</taxon>
        <taxon>Bacillati</taxon>
        <taxon>Actinomycetota</taxon>
        <taxon>Actinomycetes</taxon>
        <taxon>Streptosporangiales</taxon>
        <taxon>Thermomonosporaceae</taxon>
        <taxon>Actinomadura</taxon>
    </lineage>
</organism>
<dbReference type="InterPro" id="IPR036291">
    <property type="entry name" value="NAD(P)-bd_dom_sf"/>
</dbReference>
<dbReference type="EMBL" id="JBHSON010000032">
    <property type="protein sequence ID" value="MFC5748465.1"/>
    <property type="molecule type" value="Genomic_DNA"/>
</dbReference>
<keyword evidence="3" id="KW-0560">Oxidoreductase</keyword>
<dbReference type="InterPro" id="IPR020904">
    <property type="entry name" value="Sc_DH/Rdtase_CS"/>
</dbReference>
<reference evidence="5" key="1">
    <citation type="journal article" date="2019" name="Int. J. Syst. Evol. Microbiol.">
        <title>The Global Catalogue of Microorganisms (GCM) 10K type strain sequencing project: providing services to taxonomists for standard genome sequencing and annotation.</title>
        <authorList>
            <consortium name="The Broad Institute Genomics Platform"/>
            <consortium name="The Broad Institute Genome Sequencing Center for Infectious Disease"/>
            <person name="Wu L."/>
            <person name="Ma J."/>
        </authorList>
    </citation>
    <scope>NUCLEOTIDE SEQUENCE [LARGE SCALE GENOMIC DNA]</scope>
    <source>
        <strain evidence="5">KCTC 42087</strain>
    </source>
</reference>
<dbReference type="PANTHER" id="PTHR43618">
    <property type="entry name" value="7-ALPHA-HYDROXYSTEROID DEHYDROGENASE"/>
    <property type="match status" value="1"/>
</dbReference>
<dbReference type="Proteomes" id="UP001596074">
    <property type="component" value="Unassembled WGS sequence"/>
</dbReference>
<comment type="caution">
    <text evidence="4">The sequence shown here is derived from an EMBL/GenBank/DDBJ whole genome shotgun (WGS) entry which is preliminary data.</text>
</comment>
<dbReference type="PRINTS" id="PR00081">
    <property type="entry name" value="GDHRDH"/>
</dbReference>
<accession>A0ABW0ZYT0</accession>
<evidence type="ECO:0000313" key="4">
    <source>
        <dbReference type="EMBL" id="MFC5748465.1"/>
    </source>
</evidence>
<dbReference type="SUPFAM" id="SSF51735">
    <property type="entry name" value="NAD(P)-binding Rossmann-fold domains"/>
    <property type="match status" value="1"/>
</dbReference>
<evidence type="ECO:0000256" key="1">
    <source>
        <dbReference type="ARBA" id="ARBA00006484"/>
    </source>
</evidence>
<comment type="similarity">
    <text evidence="1">Belongs to the short-chain dehydrogenases/reductases (SDR) family.</text>
</comment>
<evidence type="ECO:0000313" key="5">
    <source>
        <dbReference type="Proteomes" id="UP001596074"/>
    </source>
</evidence>
<proteinExistence type="inferred from homology"/>
<gene>
    <name evidence="4" type="ORF">ACFPZN_22850</name>
</gene>
<protein>
    <submittedName>
        <fullName evidence="4">SDR family oxidoreductase</fullName>
    </submittedName>
</protein>
<keyword evidence="2" id="KW-0521">NADP</keyword>
<keyword evidence="5" id="KW-1185">Reference proteome</keyword>
<name>A0ABW0ZYT0_9ACTN</name>
<dbReference type="PROSITE" id="PS00061">
    <property type="entry name" value="ADH_SHORT"/>
    <property type="match status" value="1"/>
</dbReference>
<dbReference type="InterPro" id="IPR052178">
    <property type="entry name" value="Sec_Metab_Biosynth_SDR"/>
</dbReference>
<dbReference type="PANTHER" id="PTHR43618:SF8">
    <property type="entry name" value="7ALPHA-HYDROXYSTEROID DEHYDROGENASE"/>
    <property type="match status" value="1"/>
</dbReference>
<dbReference type="InterPro" id="IPR002347">
    <property type="entry name" value="SDR_fam"/>
</dbReference>
<dbReference type="PRINTS" id="PR00080">
    <property type="entry name" value="SDRFAMILY"/>
</dbReference>
<evidence type="ECO:0000256" key="3">
    <source>
        <dbReference type="ARBA" id="ARBA00023002"/>
    </source>
</evidence>
<evidence type="ECO:0000256" key="2">
    <source>
        <dbReference type="ARBA" id="ARBA00022857"/>
    </source>
</evidence>